<comment type="caution">
    <text evidence="1">The sequence shown here is derived from an EMBL/GenBank/DDBJ whole genome shotgun (WGS) entry which is preliminary data.</text>
</comment>
<evidence type="ECO:0000313" key="2">
    <source>
        <dbReference type="Proteomes" id="UP001265259"/>
    </source>
</evidence>
<gene>
    <name evidence="1" type="ORF">RM543_04930</name>
</gene>
<dbReference type="EMBL" id="JAVRHL010000001">
    <property type="protein sequence ID" value="MDT0682019.1"/>
    <property type="molecule type" value="Genomic_DNA"/>
</dbReference>
<organism evidence="1 2">
    <name type="scientific">Tropicimonas omnivorans</name>
    <dbReference type="NCBI Taxonomy" id="3075590"/>
    <lineage>
        <taxon>Bacteria</taxon>
        <taxon>Pseudomonadati</taxon>
        <taxon>Pseudomonadota</taxon>
        <taxon>Alphaproteobacteria</taxon>
        <taxon>Rhodobacterales</taxon>
        <taxon>Roseobacteraceae</taxon>
        <taxon>Tropicimonas</taxon>
    </lineage>
</organism>
<accession>A0ABU3DEN4</accession>
<dbReference type="Proteomes" id="UP001265259">
    <property type="component" value="Unassembled WGS sequence"/>
</dbReference>
<dbReference type="RefSeq" id="WP_311689765.1">
    <property type="nucleotide sequence ID" value="NZ_JAVRHL010000001.1"/>
</dbReference>
<name>A0ABU3DEN4_9RHOB</name>
<evidence type="ECO:0000313" key="1">
    <source>
        <dbReference type="EMBL" id="MDT0682019.1"/>
    </source>
</evidence>
<protein>
    <submittedName>
        <fullName evidence="1">Uncharacterized protein</fullName>
    </submittedName>
</protein>
<sequence>MELEDLVGKGLRALFCIEIKEDFFRAKPEEVREIGAALKEAFADLEGRFGVKVLGTFDDDLVQCGAGNGFPFISYILADIPDFEASVAVTNLLRTPFKGSRLNQYMSMQTRVGHPLFFGTE</sequence>
<proteinExistence type="predicted"/>
<reference evidence="1 2" key="1">
    <citation type="submission" date="2023-09" db="EMBL/GenBank/DDBJ databases">
        <authorList>
            <person name="Rey-Velasco X."/>
        </authorList>
    </citation>
    <scope>NUCLEOTIDE SEQUENCE [LARGE SCALE GENOMIC DNA]</scope>
    <source>
        <strain evidence="1 2">F158</strain>
    </source>
</reference>
<keyword evidence="2" id="KW-1185">Reference proteome</keyword>